<dbReference type="Pfam" id="PF08849">
    <property type="entry name" value="BrxA"/>
    <property type="match status" value="1"/>
</dbReference>
<gene>
    <name evidence="1" type="ORF">CBW42_12605</name>
</gene>
<evidence type="ECO:0008006" key="3">
    <source>
        <dbReference type="Google" id="ProtNLM"/>
    </source>
</evidence>
<protein>
    <recommendedName>
        <fullName evidence="3">DUF1819 domain-containing protein</fullName>
    </recommendedName>
</protein>
<dbReference type="Proteomes" id="UP000194903">
    <property type="component" value="Unassembled WGS sequence"/>
</dbReference>
<dbReference type="AlphaFoldDB" id="A0A252F161"/>
<dbReference type="OrthoDB" id="3078533at2"/>
<evidence type="ECO:0000313" key="2">
    <source>
        <dbReference type="Proteomes" id="UP000194903"/>
    </source>
</evidence>
<evidence type="ECO:0000313" key="1">
    <source>
        <dbReference type="EMBL" id="OUM19553.1"/>
    </source>
</evidence>
<dbReference type="InterPro" id="IPR014948">
    <property type="entry name" value="BrxA"/>
</dbReference>
<keyword evidence="2" id="KW-1185">Reference proteome</keyword>
<proteinExistence type="predicted"/>
<organism evidence="1 2">
    <name type="scientific">Butyricicoccus porcorum</name>
    <dbReference type="NCBI Taxonomy" id="1945634"/>
    <lineage>
        <taxon>Bacteria</taxon>
        <taxon>Bacillati</taxon>
        <taxon>Bacillota</taxon>
        <taxon>Clostridia</taxon>
        <taxon>Eubacteriales</taxon>
        <taxon>Butyricicoccaceae</taxon>
        <taxon>Butyricicoccus</taxon>
    </lineage>
</organism>
<dbReference type="Gene3D" id="1.10.3540.10">
    <property type="entry name" value="uncharacterized protein from magnetospirillum magneticum domain"/>
    <property type="match status" value="1"/>
</dbReference>
<sequence>MSQSFWFLEFKRAVRLRQEGLDYDEIKKKCVEENLFGAAKEYRALRMAGYIITRIKTMDDTLVELFCSSDLATQKLINLITILRTDRLFFEFVYEVYREKVILGMEFMEDTDVNVFFTRKETQSELIYRWKESTKKHLRSCYLNFMTDANLLTVIEKKKTISPPILDVALERYLKSVDEEVMIKALTGVN</sequence>
<name>A0A252F161_9FIRM</name>
<reference evidence="1 2" key="1">
    <citation type="submission" date="2017-05" db="EMBL/GenBank/DDBJ databases">
        <title>Butyricicoccus porcorum sp. nov. a butyrate-producing bacterium from the swine intestinal tract.</title>
        <authorList>
            <person name="Trachsel J."/>
            <person name="Humphrey S."/>
            <person name="Allen H.K."/>
        </authorList>
    </citation>
    <scope>NUCLEOTIDE SEQUENCE [LARGE SCALE GENOMIC DNA]</scope>
    <source>
        <strain evidence="1">BB10</strain>
    </source>
</reference>
<dbReference type="EMBL" id="NHOC01000015">
    <property type="protein sequence ID" value="OUM19553.1"/>
    <property type="molecule type" value="Genomic_DNA"/>
</dbReference>
<comment type="caution">
    <text evidence="1">The sequence shown here is derived from an EMBL/GenBank/DDBJ whole genome shotgun (WGS) entry which is preliminary data.</text>
</comment>
<accession>A0A252F161</accession>
<dbReference type="InterPro" id="IPR023137">
    <property type="entry name" value="BrxA_sf"/>
</dbReference>